<accession>A0A5M3WGX9</accession>
<dbReference type="AlphaFoldDB" id="A0A5M3WGX9"/>
<reference evidence="1 2" key="1">
    <citation type="submission" date="2019-10" db="EMBL/GenBank/DDBJ databases">
        <title>Whole genome shotgun sequence of Acrocarpospora macrocephala NBRC 16266.</title>
        <authorList>
            <person name="Ichikawa N."/>
            <person name="Kimura A."/>
            <person name="Kitahashi Y."/>
            <person name="Komaki H."/>
            <person name="Oguchi A."/>
        </authorList>
    </citation>
    <scope>NUCLEOTIDE SEQUENCE [LARGE SCALE GENOMIC DNA]</scope>
    <source>
        <strain evidence="1 2">NBRC 16266</strain>
    </source>
</reference>
<organism evidence="1 2">
    <name type="scientific">Acrocarpospora macrocephala</name>
    <dbReference type="NCBI Taxonomy" id="150177"/>
    <lineage>
        <taxon>Bacteria</taxon>
        <taxon>Bacillati</taxon>
        <taxon>Actinomycetota</taxon>
        <taxon>Actinomycetes</taxon>
        <taxon>Streptosporangiales</taxon>
        <taxon>Streptosporangiaceae</taxon>
        <taxon>Acrocarpospora</taxon>
    </lineage>
</organism>
<name>A0A5M3WGX9_9ACTN</name>
<dbReference type="OrthoDB" id="4248470at2"/>
<dbReference type="EMBL" id="BLAE01000008">
    <property type="protein sequence ID" value="GES07956.1"/>
    <property type="molecule type" value="Genomic_DNA"/>
</dbReference>
<dbReference type="RefSeq" id="WP_155353613.1">
    <property type="nucleotide sequence ID" value="NZ_BAAAHL010000012.1"/>
</dbReference>
<comment type="caution">
    <text evidence="1">The sequence shown here is derived from an EMBL/GenBank/DDBJ whole genome shotgun (WGS) entry which is preliminary data.</text>
</comment>
<keyword evidence="2" id="KW-1185">Reference proteome</keyword>
<proteinExistence type="predicted"/>
<gene>
    <name evidence="1" type="ORF">Amac_015510</name>
</gene>
<sequence>MIWALWHIFRLGHSVRRDRMFYPGVGTYVYFCSCGASRGAPPGYRDGENRGPHGF</sequence>
<protein>
    <submittedName>
        <fullName evidence="1">Uncharacterized protein</fullName>
    </submittedName>
</protein>
<dbReference type="Proteomes" id="UP000331127">
    <property type="component" value="Unassembled WGS sequence"/>
</dbReference>
<evidence type="ECO:0000313" key="1">
    <source>
        <dbReference type="EMBL" id="GES07956.1"/>
    </source>
</evidence>
<evidence type="ECO:0000313" key="2">
    <source>
        <dbReference type="Proteomes" id="UP000331127"/>
    </source>
</evidence>